<gene>
    <name evidence="2" type="ORF">CLV88_12611</name>
</gene>
<reference evidence="2 3" key="1">
    <citation type="submission" date="2018-03" db="EMBL/GenBank/DDBJ databases">
        <title>Genomic Encyclopedia of Archaeal and Bacterial Type Strains, Phase II (KMG-II): from individual species to whole genera.</title>
        <authorList>
            <person name="Goeker M."/>
        </authorList>
    </citation>
    <scope>NUCLEOTIDE SEQUENCE [LARGE SCALE GENOMIC DNA]</scope>
    <source>
        <strain evidence="2 3">DSM 100673</strain>
    </source>
</reference>
<organism evidence="2 3">
    <name type="scientific">Shimia abyssi</name>
    <dbReference type="NCBI Taxonomy" id="1662395"/>
    <lineage>
        <taxon>Bacteria</taxon>
        <taxon>Pseudomonadati</taxon>
        <taxon>Pseudomonadota</taxon>
        <taxon>Alphaproteobacteria</taxon>
        <taxon>Rhodobacterales</taxon>
        <taxon>Roseobacteraceae</taxon>
    </lineage>
</organism>
<dbReference type="AlphaFoldDB" id="A0A2P8F045"/>
<proteinExistence type="predicted"/>
<dbReference type="PANTHER" id="PTHR30441:SF4">
    <property type="entry name" value="PROTEIN ASMA"/>
    <property type="match status" value="1"/>
</dbReference>
<dbReference type="EMBL" id="PYGJ01000026">
    <property type="protein sequence ID" value="PSL15092.1"/>
    <property type="molecule type" value="Genomic_DNA"/>
</dbReference>
<dbReference type="RefSeq" id="WP_106610533.1">
    <property type="nucleotide sequence ID" value="NZ_PYGJ01000026.1"/>
</dbReference>
<dbReference type="InterPro" id="IPR007844">
    <property type="entry name" value="AsmA"/>
</dbReference>
<evidence type="ECO:0000259" key="1">
    <source>
        <dbReference type="Pfam" id="PF05170"/>
    </source>
</evidence>
<dbReference type="Proteomes" id="UP000240418">
    <property type="component" value="Unassembled WGS sequence"/>
</dbReference>
<dbReference type="GO" id="GO:0005886">
    <property type="term" value="C:plasma membrane"/>
    <property type="evidence" value="ECO:0007669"/>
    <property type="project" value="TreeGrafter"/>
</dbReference>
<name>A0A2P8F045_9RHOB</name>
<dbReference type="InterPro" id="IPR052894">
    <property type="entry name" value="AsmA-related"/>
</dbReference>
<sequence>MPKALMTTLKWLLAIAVVLFIALWLVLAAPMFSSFRQGIVENLMTDQLGQPFEIDGDVRIVLKRTARVRVADARVPSTNMDDLDLIALTLMELDVDLLGVLRGNVALDNFVMDGLQVNLLTAEDGTTSWIQREGRIKKKDEEDTKEDSPSFLTFLSDKTVTFTNIGLTIDNATSGFVFDFDLESALLEQHEKLVTFSGHGSVNGEEFELLGNYPHDAPFSHDVSFGELSLTYNGTVLPESEGGGYVADFDLETGEIGEIFDIFGLERSVEGHGRISTEVTRKPDVWALADIESTFELDGGQHIVISGKVDNVLPRDGVDITIDARMHPEGAPPPPATALKDLKLTGIDAHIITGDQGLEFEELNIQTNAFDQGLDRVGPITIGQFYRSPEGTLGVREITLQVGPLDAPFITASGSVSDVFKFKGVSIEGALQGASTLLLRSLAEEDAERFGRVYAEFDISDDPGHLSLRRLEARSENTDLWSLDAKITMEDVKKLSGFLLELSLSVADSAHFLEALQVDPIDVGALGLTMGMTGDKQNVSLDIGFNAADSDISTNITFDISQDINVIRGGILSNRIRLADIRDGTKAVIAIAGSSKSREAEETDQPPLQPLVLDETPVKQEPEIDDGKPPLQPLVIEQEPAPEEKFFSPQRILTKTDLEISIDLKEFVGDKGVSSMSSQLIADQGQIQAGPMELYYGDGFFRVNAEMDAVNQPEILIINGSTSGWDLGEILTSLELGIEAQGTLDAALNISGNISQPKNFARTITGAATLNMGNGAVATSLLELAGLGIFPWLFSEERRKGWTDVVCVRAPVQLNTGKVTFDRVVVETNSVQLFARGAVDWINDSIKLRAEPRRVGKPLSRSAWPFEVTGKLSDPKFKLDIGGSRSRRADGASVMPADRVPCIPDIYQLEQGESE</sequence>
<dbReference type="PANTHER" id="PTHR30441">
    <property type="entry name" value="DUF748 DOMAIN-CONTAINING PROTEIN"/>
    <property type="match status" value="1"/>
</dbReference>
<comment type="caution">
    <text evidence="2">The sequence shown here is derived from an EMBL/GenBank/DDBJ whole genome shotgun (WGS) entry which is preliminary data.</text>
</comment>
<protein>
    <submittedName>
        <fullName evidence="2">AsmA-like protein</fullName>
    </submittedName>
</protein>
<dbReference type="Pfam" id="PF05170">
    <property type="entry name" value="AsmA"/>
    <property type="match status" value="1"/>
</dbReference>
<evidence type="ECO:0000313" key="3">
    <source>
        <dbReference type="Proteomes" id="UP000240418"/>
    </source>
</evidence>
<keyword evidence="3" id="KW-1185">Reference proteome</keyword>
<dbReference type="GO" id="GO:0090313">
    <property type="term" value="P:regulation of protein targeting to membrane"/>
    <property type="evidence" value="ECO:0007669"/>
    <property type="project" value="TreeGrafter"/>
</dbReference>
<evidence type="ECO:0000313" key="2">
    <source>
        <dbReference type="EMBL" id="PSL15092.1"/>
    </source>
</evidence>
<accession>A0A2P8F045</accession>
<feature type="domain" description="AsmA" evidence="1">
    <location>
        <begin position="542"/>
        <end position="820"/>
    </location>
</feature>
<dbReference type="OrthoDB" id="7694125at2"/>